<sequence>MLNTYTIGRIGKDCQVISGKHGSFVALDMAVDDYQKGESTTTWVRVKSSKENHIKLSEYLTKGRLILVHGTLSSSIWEDKNGNSHVQLSIVAETIKFIHTGKKGTEANAASETDGNMDNEAKAPMPPEGLPQNNDEDLPF</sequence>
<dbReference type="SUPFAM" id="SSF50249">
    <property type="entry name" value="Nucleic acid-binding proteins"/>
    <property type="match status" value="1"/>
</dbReference>
<dbReference type="InterPro" id="IPR012340">
    <property type="entry name" value="NA-bd_OB-fold"/>
</dbReference>
<reference evidence="4" key="1">
    <citation type="submission" date="2023-06" db="EMBL/GenBank/DDBJ databases">
        <authorList>
            <person name="Zeman M."/>
            <person name="Kubasova T."/>
            <person name="Jahodarova E."/>
            <person name="Nykrynova M."/>
            <person name="Rychlik I."/>
        </authorList>
    </citation>
    <scope>NUCLEOTIDE SEQUENCE</scope>
    <source>
        <strain evidence="4">84_SSukc20</strain>
    </source>
</reference>
<protein>
    <recommendedName>
        <fullName evidence="2">Single-stranded DNA-binding protein</fullName>
    </recommendedName>
</protein>
<dbReference type="PROSITE" id="PS50935">
    <property type="entry name" value="SSB"/>
    <property type="match status" value="1"/>
</dbReference>
<evidence type="ECO:0000313" key="4">
    <source>
        <dbReference type="EMBL" id="MDN0048100.1"/>
    </source>
</evidence>
<gene>
    <name evidence="4" type="ORF">QVO10_01645</name>
</gene>
<dbReference type="CDD" id="cd04496">
    <property type="entry name" value="SSB_OBF"/>
    <property type="match status" value="1"/>
</dbReference>
<name>A0ABT7X1Z2_9BACE</name>
<reference evidence="4" key="2">
    <citation type="submission" date="2024-05" db="EMBL/GenBank/DDBJ databases">
        <title>Identification and characterization of horizontal gene transfer across gut microbiota members of farm animals based on homology search.</title>
        <authorList>
            <person name="Schwarzerova J."/>
            <person name="Nykrynova M."/>
            <person name="Jureckova K."/>
            <person name="Cejkova D."/>
            <person name="Rychlik I."/>
        </authorList>
    </citation>
    <scope>NUCLEOTIDE SEQUENCE</scope>
    <source>
        <strain evidence="4">84_SSukc20</strain>
    </source>
</reference>
<evidence type="ECO:0000256" key="3">
    <source>
        <dbReference type="SAM" id="MobiDB-lite"/>
    </source>
</evidence>
<dbReference type="GO" id="GO:0003677">
    <property type="term" value="F:DNA binding"/>
    <property type="evidence" value="ECO:0007669"/>
    <property type="project" value="UniProtKB-KW"/>
</dbReference>
<dbReference type="PIRSF" id="PIRSF002070">
    <property type="entry name" value="SSB"/>
    <property type="match status" value="1"/>
</dbReference>
<dbReference type="EMBL" id="JAUEII010000002">
    <property type="protein sequence ID" value="MDN0048100.1"/>
    <property type="molecule type" value="Genomic_DNA"/>
</dbReference>
<dbReference type="InterPro" id="IPR011344">
    <property type="entry name" value="ssDNA-bd"/>
</dbReference>
<keyword evidence="5" id="KW-1185">Reference proteome</keyword>
<dbReference type="RefSeq" id="WP_204502392.1">
    <property type="nucleotide sequence ID" value="NZ_JACJKZ010000002.1"/>
</dbReference>
<feature type="region of interest" description="Disordered" evidence="3">
    <location>
        <begin position="102"/>
        <end position="140"/>
    </location>
</feature>
<evidence type="ECO:0000256" key="2">
    <source>
        <dbReference type="PIRNR" id="PIRNR002070"/>
    </source>
</evidence>
<evidence type="ECO:0000256" key="1">
    <source>
        <dbReference type="ARBA" id="ARBA00023125"/>
    </source>
</evidence>
<evidence type="ECO:0000313" key="5">
    <source>
        <dbReference type="Proteomes" id="UP001167871"/>
    </source>
</evidence>
<comment type="caution">
    <text evidence="4">The sequence shown here is derived from an EMBL/GenBank/DDBJ whole genome shotgun (WGS) entry which is preliminary data.</text>
</comment>
<proteinExistence type="predicted"/>
<dbReference type="Proteomes" id="UP001167871">
    <property type="component" value="Unassembled WGS sequence"/>
</dbReference>
<dbReference type="Gene3D" id="2.40.50.140">
    <property type="entry name" value="Nucleic acid-binding proteins"/>
    <property type="match status" value="1"/>
</dbReference>
<keyword evidence="1 2" id="KW-0238">DNA-binding</keyword>
<dbReference type="InterPro" id="IPR000424">
    <property type="entry name" value="Primosome_PriB/ssb"/>
</dbReference>
<dbReference type="Pfam" id="PF00436">
    <property type="entry name" value="SSB"/>
    <property type="match status" value="1"/>
</dbReference>
<organism evidence="4 5">
    <name type="scientific">Bacteroides gallinaceum</name>
    <dbReference type="NCBI Taxonomy" id="1462571"/>
    <lineage>
        <taxon>Bacteria</taxon>
        <taxon>Pseudomonadati</taxon>
        <taxon>Bacteroidota</taxon>
        <taxon>Bacteroidia</taxon>
        <taxon>Bacteroidales</taxon>
        <taxon>Bacteroidaceae</taxon>
        <taxon>Bacteroides</taxon>
    </lineage>
</organism>
<accession>A0ABT7X1Z2</accession>